<feature type="compositionally biased region" description="Low complexity" evidence="1">
    <location>
        <begin position="372"/>
        <end position="384"/>
    </location>
</feature>
<feature type="compositionally biased region" description="Low complexity" evidence="1">
    <location>
        <begin position="419"/>
        <end position="436"/>
    </location>
</feature>
<accession>A0A6A5Z9M2</accession>
<evidence type="ECO:0000313" key="3">
    <source>
        <dbReference type="Proteomes" id="UP000799770"/>
    </source>
</evidence>
<gene>
    <name evidence="2" type="ORF">BDV96DRAFT_573612</name>
</gene>
<dbReference type="Proteomes" id="UP000799770">
    <property type="component" value="Unassembled WGS sequence"/>
</dbReference>
<evidence type="ECO:0000256" key="1">
    <source>
        <dbReference type="SAM" id="MobiDB-lite"/>
    </source>
</evidence>
<feature type="compositionally biased region" description="Polar residues" evidence="1">
    <location>
        <begin position="148"/>
        <end position="158"/>
    </location>
</feature>
<feature type="region of interest" description="Disordered" evidence="1">
    <location>
        <begin position="397"/>
        <end position="464"/>
    </location>
</feature>
<feature type="compositionally biased region" description="Basic and acidic residues" evidence="1">
    <location>
        <begin position="56"/>
        <end position="65"/>
    </location>
</feature>
<keyword evidence="3" id="KW-1185">Reference proteome</keyword>
<feature type="region of interest" description="Disordered" evidence="1">
    <location>
        <begin position="1"/>
        <end position="182"/>
    </location>
</feature>
<feature type="region of interest" description="Disordered" evidence="1">
    <location>
        <begin position="294"/>
        <end position="384"/>
    </location>
</feature>
<feature type="region of interest" description="Disordered" evidence="1">
    <location>
        <begin position="514"/>
        <end position="539"/>
    </location>
</feature>
<feature type="region of interest" description="Disordered" evidence="1">
    <location>
        <begin position="578"/>
        <end position="742"/>
    </location>
</feature>
<feature type="compositionally biased region" description="Polar residues" evidence="1">
    <location>
        <begin position="32"/>
        <end position="43"/>
    </location>
</feature>
<evidence type="ECO:0000313" key="2">
    <source>
        <dbReference type="EMBL" id="KAF2116229.1"/>
    </source>
</evidence>
<dbReference type="EMBL" id="ML977321">
    <property type="protein sequence ID" value="KAF2116229.1"/>
    <property type="molecule type" value="Genomic_DNA"/>
</dbReference>
<organism evidence="2 3">
    <name type="scientific">Lophiotrema nucula</name>
    <dbReference type="NCBI Taxonomy" id="690887"/>
    <lineage>
        <taxon>Eukaryota</taxon>
        <taxon>Fungi</taxon>
        <taxon>Dikarya</taxon>
        <taxon>Ascomycota</taxon>
        <taxon>Pezizomycotina</taxon>
        <taxon>Dothideomycetes</taxon>
        <taxon>Pleosporomycetidae</taxon>
        <taxon>Pleosporales</taxon>
        <taxon>Lophiotremataceae</taxon>
        <taxon>Lophiotrema</taxon>
    </lineage>
</organism>
<dbReference type="AlphaFoldDB" id="A0A6A5Z9M2"/>
<feature type="compositionally biased region" description="Basic and acidic residues" evidence="1">
    <location>
        <begin position="349"/>
        <end position="364"/>
    </location>
</feature>
<sequence length="885" mass="97654">MLRLKPSEITLTPADVEETRRRMARRQAAQALPNTRSARSSRLGQLPHDSVPRLLRGPERLRDAATTRLGNIPLLEPHAAVHSSAEDADGDDEQEHQDESFKPQSETDHKYETISSPTHFSPSARDEPSATEALITPTRRTQLPFRLAQSSGRATSRLSSRENTEDDTPPSPPKHRFGLPVFGRARTNTSEEISEEVDSELYASTDGLADTTPIALPRLDDVPGAGRLRSLRQHSSHAPSPLRQGHVVSSPRRPELDDMTDAHGSSQPEILPTTYLEGYFASPGSYVFEEHRRLPHTEPRRHSRHPVRNLEDHSFNNGHSQARTGYDPQLDGQSSAEHDFWTGPSAEPDYGREDATHSRNDRDNTASQARALTRSRSTLESTSESFRELHLRHFASPGDGIQYRKNGSSGSDLPRHGSQRFSEVSSSSSQPYSFYELPGSRHSSNSHYTDPLSQSQYDGAGSSRHLSRGAYFSIRPSQVRATVDGPLRPPPVRVSSFSSPNLTAALQLGISPLPARPYTRASSSQSTPRPSTGIVTPSDFVGESQDAAIAAERDLPSPLDLLEQRAASYLSRIQAATQAEAIEPTHRRRNVDNSGSHERSSGSGSIRQMSGNSATARPRPSRRDLHARSAQRSSENAPVIASANETRRDVRIGRAQLHRVTMGQIQHGPPPQGVRLRGGEASHDAASVRTNAQHASSPMDRTRRAPPSPVAGLSASCPPGDATASEGEHRSSPMSSNQRRQQRYQVYDTASMMARVSPNAAMGDILQPEVDTQRRSLMQSLGTRARRERRAPPQSTVLRQEEQVSLPIDHQHAANRRPPMIRAGTSRRRMSPRLENQENSGEAEVGLMREELMTVGMRYEDAQQLDVMDETPPRVGRFERHILGD</sequence>
<dbReference type="OrthoDB" id="3937309at2759"/>
<feature type="compositionally biased region" description="Acidic residues" evidence="1">
    <location>
        <begin position="86"/>
        <end position="96"/>
    </location>
</feature>
<name>A0A6A5Z9M2_9PLEO</name>
<feature type="region of interest" description="Disordered" evidence="1">
    <location>
        <begin position="231"/>
        <end position="270"/>
    </location>
</feature>
<feature type="compositionally biased region" description="Polar residues" evidence="1">
    <location>
        <begin position="606"/>
        <end position="615"/>
    </location>
</feature>
<feature type="compositionally biased region" description="Polar residues" evidence="1">
    <location>
        <begin position="441"/>
        <end position="457"/>
    </location>
</feature>
<feature type="compositionally biased region" description="Polar residues" evidence="1">
    <location>
        <begin position="520"/>
        <end position="535"/>
    </location>
</feature>
<protein>
    <submittedName>
        <fullName evidence="2">Uncharacterized protein</fullName>
    </submittedName>
</protein>
<reference evidence="2" key="1">
    <citation type="journal article" date="2020" name="Stud. Mycol.">
        <title>101 Dothideomycetes genomes: a test case for predicting lifestyles and emergence of pathogens.</title>
        <authorList>
            <person name="Haridas S."/>
            <person name="Albert R."/>
            <person name="Binder M."/>
            <person name="Bloem J."/>
            <person name="Labutti K."/>
            <person name="Salamov A."/>
            <person name="Andreopoulos B."/>
            <person name="Baker S."/>
            <person name="Barry K."/>
            <person name="Bills G."/>
            <person name="Bluhm B."/>
            <person name="Cannon C."/>
            <person name="Castanera R."/>
            <person name="Culley D."/>
            <person name="Daum C."/>
            <person name="Ezra D."/>
            <person name="Gonzalez J."/>
            <person name="Henrissat B."/>
            <person name="Kuo A."/>
            <person name="Liang C."/>
            <person name="Lipzen A."/>
            <person name="Lutzoni F."/>
            <person name="Magnuson J."/>
            <person name="Mondo S."/>
            <person name="Nolan M."/>
            <person name="Ohm R."/>
            <person name="Pangilinan J."/>
            <person name="Park H.-J."/>
            <person name="Ramirez L."/>
            <person name="Alfaro M."/>
            <person name="Sun H."/>
            <person name="Tritt A."/>
            <person name="Yoshinaga Y."/>
            <person name="Zwiers L.-H."/>
            <person name="Turgeon B."/>
            <person name="Goodwin S."/>
            <person name="Spatafora J."/>
            <person name="Crous P."/>
            <person name="Grigoriev I."/>
        </authorList>
    </citation>
    <scope>NUCLEOTIDE SEQUENCE</scope>
    <source>
        <strain evidence="2">CBS 627.86</strain>
    </source>
</reference>
<proteinExistence type="predicted"/>
<feature type="compositionally biased region" description="Basic and acidic residues" evidence="1">
    <location>
        <begin position="97"/>
        <end position="112"/>
    </location>
</feature>